<accession>A0A2J0LJ92</accession>
<proteinExistence type="predicted"/>
<name>A0A2J0LJ92_9BACT</name>
<dbReference type="EMBL" id="PFGP01000017">
    <property type="protein sequence ID" value="PIW66924.1"/>
    <property type="molecule type" value="Genomic_DNA"/>
</dbReference>
<evidence type="ECO:0000313" key="2">
    <source>
        <dbReference type="Proteomes" id="UP000231267"/>
    </source>
</evidence>
<sequence>MRQTSEGSAVVELANAIGAPAVSAAATGEVAAAAEMLGLSDVREKYVTAHGVRTALYCILWPKDVKGDTIILYRGDIPNQELFLVKHANSEYEDFAVEKLLHESEILAQYGNTHEQVTTVERARELVAAAAARDNAEEIANKRGVMRRDEALEILTALSKRRENRCTVIVRFYIGNDPRREEVKQKDLANKIRQEPGGSMDSLLRKCGHMVRFEGDDPGASAKWTLTITSADAAAAGANSTGISLNAAIAIIDKKLDSGGHEMPTISFPDISDSNPLAITEDNRPEIVWNLSRISKLSLNAQLIVEENGTELAVTADASPIKTEAIIDLGEDITDQIQRILNPSADDLRHMSDAAKWLIVIIEGSQPTPMPADLQEAIAAFSIPDVKDLQLNNVFMYALPWNEAAMILSYFRNKVQPDKRDDSNNLDTYHFNVAERFIFGWMEHRNFTPAMTKYEAVSTAGVAILTEIVSGVRATRDVHPSLEDELEQEEYEIAIQITDGEEKELLSAITATHDTQEYREIQAVAEKYIAKIREIETAAAGAAGEGQGETLGGTSFQSPVTGAAAGVPVLYQSGFLQLSVDLIREEVETGISSGIIVDEKGAFKFKDGKTGSVVQDYKWAIGRGSEDTVDIRRRDLSISRSVSYAEAVELLLKGEIEFPANGDLLFEASTQAAGAAGVGTTDPAEIENRLAEFVTTKTSTTILLDVKNVGLKLYRNCIVEEFVPGERIAILHNGETVTHYISFVAGVPESQNTCLFKYVGTDDETVRRQKQQAIKERALVLAESGEAADSLAKILKDEHGLAYNNILRQVIKDPTMSSVQAAIYAYQKTVPGGVVFVTEAVRKLLPSYYALLIGGIVVYSMTEQEDVNKLQNHLLLNSV</sequence>
<dbReference type="Proteomes" id="UP000231267">
    <property type="component" value="Unassembled WGS sequence"/>
</dbReference>
<dbReference type="AlphaFoldDB" id="A0A2J0LJ92"/>
<reference evidence="1 2" key="1">
    <citation type="submission" date="2017-09" db="EMBL/GenBank/DDBJ databases">
        <title>Depth-based differentiation of microbial function through sediment-hosted aquifers and enrichment of novel symbionts in the deep terrestrial subsurface.</title>
        <authorList>
            <person name="Probst A.J."/>
            <person name="Ladd B."/>
            <person name="Jarett J.K."/>
            <person name="Geller-Mcgrath D.E."/>
            <person name="Sieber C.M."/>
            <person name="Emerson J.B."/>
            <person name="Anantharaman K."/>
            <person name="Thomas B.C."/>
            <person name="Malmstrom R."/>
            <person name="Stieglmeier M."/>
            <person name="Klingl A."/>
            <person name="Woyke T."/>
            <person name="Ryan C.M."/>
            <person name="Banfield J.F."/>
        </authorList>
    </citation>
    <scope>NUCLEOTIDE SEQUENCE [LARGE SCALE GENOMIC DNA]</scope>
    <source>
        <strain evidence="1">CG12_big_fil_rev_8_21_14_0_65_43_15</strain>
    </source>
</reference>
<gene>
    <name evidence="1" type="ORF">COW11_00655</name>
</gene>
<organism evidence="1 2">
    <name type="scientific">Candidatus Taenaricola geysiri</name>
    <dbReference type="NCBI Taxonomy" id="1974752"/>
    <lineage>
        <taxon>Bacteria</taxon>
        <taxon>Pseudomonadati</taxon>
        <taxon>Candidatus Omnitrophota</taxon>
        <taxon>Candidatus Taenaricola</taxon>
    </lineage>
</organism>
<comment type="caution">
    <text evidence="1">The sequence shown here is derived from an EMBL/GenBank/DDBJ whole genome shotgun (WGS) entry which is preliminary data.</text>
</comment>
<evidence type="ECO:0000313" key="1">
    <source>
        <dbReference type="EMBL" id="PIW66924.1"/>
    </source>
</evidence>
<protein>
    <submittedName>
        <fullName evidence="1">Uncharacterized protein</fullName>
    </submittedName>
</protein>